<dbReference type="AlphaFoldDB" id="A0A0N9XJ53"/>
<dbReference type="Proteomes" id="UP000255389">
    <property type="component" value="Unassembled WGS sequence"/>
</dbReference>
<reference evidence="2 4" key="2">
    <citation type="submission" date="2018-06" db="EMBL/GenBank/DDBJ databases">
        <authorList>
            <consortium name="Pathogen Informatics"/>
            <person name="Doyle S."/>
        </authorList>
    </citation>
    <scope>NUCLEOTIDE SEQUENCE [LARGE SCALE GENOMIC DNA]</scope>
    <source>
        <strain evidence="2 4">NCTC1542</strain>
    </source>
</reference>
<evidence type="ECO:0000313" key="4">
    <source>
        <dbReference type="Proteomes" id="UP000255389"/>
    </source>
</evidence>
<organism evidence="1 3">
    <name type="scientific">Mycolicibacterium fortuitum</name>
    <name type="common">Mycobacterium fortuitum</name>
    <dbReference type="NCBI Taxonomy" id="1766"/>
    <lineage>
        <taxon>Bacteria</taxon>
        <taxon>Bacillati</taxon>
        <taxon>Actinomycetota</taxon>
        <taxon>Actinomycetes</taxon>
        <taxon>Mycobacteriales</taxon>
        <taxon>Mycobacteriaceae</taxon>
        <taxon>Mycolicibacterium</taxon>
    </lineage>
</organism>
<dbReference type="EMBL" id="UGQY01000003">
    <property type="protein sequence ID" value="STZ88868.1"/>
    <property type="molecule type" value="Genomic_DNA"/>
</dbReference>
<evidence type="ECO:0000313" key="1">
    <source>
        <dbReference type="EMBL" id="ALI28816.1"/>
    </source>
</evidence>
<dbReference type="RefSeq" id="WP_064914199.1">
    <property type="nucleotide sequence ID" value="NZ_CP011269.1"/>
</dbReference>
<evidence type="ECO:0000313" key="3">
    <source>
        <dbReference type="Proteomes" id="UP000057134"/>
    </source>
</evidence>
<evidence type="ECO:0000313" key="2">
    <source>
        <dbReference type="EMBL" id="STZ88868.1"/>
    </source>
</evidence>
<sequence length="251" mass="27508">MGDVDRLLTACEVLGSPEQWFRPDGYPDGLALCIIDSIQSTGSHYTSVRNVVSRYRRHRGDAATTDGTAELLASFDGLGGVDGWARAIGNQKPASTRNGASLKAAVIQQVARNLHDDGVRTTDDLRVRGALEPGNDARRRATKKLWTSVEAQSSGITWNYALMLAGLQGVKADRMVTRFVSRALDGVELSPEMAASLLREVARRMGVPATDLDHAIWRKESGRLVSVYLDDEQQPVLEEADDMDNLDRNTR</sequence>
<keyword evidence="3" id="KW-1185">Reference proteome</keyword>
<dbReference type="EMBL" id="CP011269">
    <property type="protein sequence ID" value="ALI28816.1"/>
    <property type="molecule type" value="Genomic_DNA"/>
</dbReference>
<dbReference type="GO" id="GO:0004601">
    <property type="term" value="F:peroxidase activity"/>
    <property type="evidence" value="ECO:0007669"/>
    <property type="project" value="UniProtKB-KW"/>
</dbReference>
<reference evidence="1 3" key="1">
    <citation type="journal article" date="2015" name="MBio">
        <title>Enzymatic Degradation of Phenazines Can Generate Energy and Protect Sensitive Organisms from Toxicity.</title>
        <authorList>
            <person name="Costa K.C."/>
            <person name="Bergkessel M."/>
            <person name="Saunders S."/>
            <person name="Korlach J."/>
            <person name="Newman D.K."/>
        </authorList>
    </citation>
    <scope>NUCLEOTIDE SEQUENCE [LARGE SCALE GENOMIC DNA]</scope>
    <source>
        <strain evidence="1 3">CT6</strain>
    </source>
</reference>
<dbReference type="KEGG" id="mft:XA26_50210"/>
<protein>
    <submittedName>
        <fullName evidence="2">Heme peroxidase superfamily protein</fullName>
    </submittedName>
</protein>
<dbReference type="STRING" id="1766.XA26_50210"/>
<dbReference type="Proteomes" id="UP000057134">
    <property type="component" value="Chromosome"/>
</dbReference>
<proteinExistence type="predicted"/>
<name>A0A0N9XJ53_MYCFO</name>
<keyword evidence="2" id="KW-0560">Oxidoreductase</keyword>
<accession>A0A0N9XJ53</accession>
<gene>
    <name evidence="2" type="ORF">NCTC1542_03655</name>
    <name evidence="1" type="ORF">XA26_50210</name>
</gene>
<keyword evidence="2" id="KW-0575">Peroxidase</keyword>
<dbReference type="PATRIC" id="fig|1766.6.peg.4997"/>